<proteinExistence type="predicted"/>
<accession>A0A6A5G516</accession>
<keyword evidence="1" id="KW-0472">Membrane</keyword>
<sequence length="92" mass="10493">MTSATNSTLTKMVANSKYILCFWMFLFIAALVIVVFGICPLISSCYLYCKKRKEQGYTCLVDPNTGNQCYHRTHMSARGLFADDEFEEETIV</sequence>
<dbReference type="KEGG" id="crq:GCK72_026142"/>
<keyword evidence="1" id="KW-1133">Transmembrane helix</keyword>
<evidence type="ECO:0000313" key="3">
    <source>
        <dbReference type="Proteomes" id="UP000483820"/>
    </source>
</evidence>
<dbReference type="Proteomes" id="UP000483820">
    <property type="component" value="Chromosome X"/>
</dbReference>
<evidence type="ECO:0000256" key="1">
    <source>
        <dbReference type="SAM" id="Phobius"/>
    </source>
</evidence>
<dbReference type="RefSeq" id="XP_053580250.1">
    <property type="nucleotide sequence ID" value="XM_053736684.1"/>
</dbReference>
<name>A0A6A5G516_CAERE</name>
<evidence type="ECO:0000313" key="2">
    <source>
        <dbReference type="EMBL" id="KAF1749674.1"/>
    </source>
</evidence>
<dbReference type="AlphaFoldDB" id="A0A6A5G516"/>
<comment type="caution">
    <text evidence="2">The sequence shown here is derived from an EMBL/GenBank/DDBJ whole genome shotgun (WGS) entry which is preliminary data.</text>
</comment>
<feature type="transmembrane region" description="Helical" evidence="1">
    <location>
        <begin position="22"/>
        <end position="48"/>
    </location>
</feature>
<organism evidence="2 3">
    <name type="scientific">Caenorhabditis remanei</name>
    <name type="common">Caenorhabditis vulgaris</name>
    <dbReference type="NCBI Taxonomy" id="31234"/>
    <lineage>
        <taxon>Eukaryota</taxon>
        <taxon>Metazoa</taxon>
        <taxon>Ecdysozoa</taxon>
        <taxon>Nematoda</taxon>
        <taxon>Chromadorea</taxon>
        <taxon>Rhabditida</taxon>
        <taxon>Rhabditina</taxon>
        <taxon>Rhabditomorpha</taxon>
        <taxon>Rhabditoidea</taxon>
        <taxon>Rhabditidae</taxon>
        <taxon>Peloderinae</taxon>
        <taxon>Caenorhabditis</taxon>
    </lineage>
</organism>
<gene>
    <name evidence="2" type="ORF">GCK72_026142</name>
</gene>
<keyword evidence="1" id="KW-0812">Transmembrane</keyword>
<dbReference type="CTD" id="78778043"/>
<reference evidence="2 3" key="1">
    <citation type="submission" date="2019-12" db="EMBL/GenBank/DDBJ databases">
        <title>Chromosome-level assembly of the Caenorhabditis remanei genome.</title>
        <authorList>
            <person name="Teterina A.A."/>
            <person name="Willis J.H."/>
            <person name="Phillips P.C."/>
        </authorList>
    </citation>
    <scope>NUCLEOTIDE SEQUENCE [LARGE SCALE GENOMIC DNA]</scope>
    <source>
        <strain evidence="2 3">PX506</strain>
        <tissue evidence="2">Whole organism</tissue>
    </source>
</reference>
<dbReference type="EMBL" id="WUAV01000006">
    <property type="protein sequence ID" value="KAF1749674.1"/>
    <property type="molecule type" value="Genomic_DNA"/>
</dbReference>
<protein>
    <submittedName>
        <fullName evidence="2">Uncharacterized protein</fullName>
    </submittedName>
</protein>
<dbReference type="GeneID" id="78778043"/>